<dbReference type="EMBL" id="SACY01000005">
    <property type="protein sequence ID" value="RVU23421.1"/>
    <property type="molecule type" value="Genomic_DNA"/>
</dbReference>
<evidence type="ECO:0000256" key="2">
    <source>
        <dbReference type="SAM" id="SignalP"/>
    </source>
</evidence>
<dbReference type="Proteomes" id="UP000282832">
    <property type="component" value="Unassembled WGS sequence"/>
</dbReference>
<evidence type="ECO:0000256" key="1">
    <source>
        <dbReference type="SAM" id="MobiDB-lite"/>
    </source>
</evidence>
<keyword evidence="2" id="KW-0732">Signal</keyword>
<feature type="compositionally biased region" description="Polar residues" evidence="1">
    <location>
        <begin position="318"/>
        <end position="329"/>
    </location>
</feature>
<keyword evidence="4" id="KW-1185">Reference proteome</keyword>
<feature type="region of interest" description="Disordered" evidence="1">
    <location>
        <begin position="310"/>
        <end position="329"/>
    </location>
</feature>
<accession>A0A437PM99</accession>
<dbReference type="RefSeq" id="WP_238944471.1">
    <property type="nucleotide sequence ID" value="NZ_SACY01000005.1"/>
</dbReference>
<feature type="signal peptide" evidence="2">
    <location>
        <begin position="1"/>
        <end position="18"/>
    </location>
</feature>
<feature type="non-terminal residue" evidence="3">
    <location>
        <position position="555"/>
    </location>
</feature>
<dbReference type="AlphaFoldDB" id="A0A437PM99"/>
<evidence type="ECO:0000313" key="3">
    <source>
        <dbReference type="EMBL" id="RVU23421.1"/>
    </source>
</evidence>
<organism evidence="3 4">
    <name type="scientific">Sandaracinomonas limnophila</name>
    <dbReference type="NCBI Taxonomy" id="1862386"/>
    <lineage>
        <taxon>Bacteria</taxon>
        <taxon>Pseudomonadati</taxon>
        <taxon>Bacteroidota</taxon>
        <taxon>Cytophagia</taxon>
        <taxon>Cytophagales</taxon>
        <taxon>Flectobacillaceae</taxon>
        <taxon>Sandaracinomonas</taxon>
    </lineage>
</organism>
<feature type="chain" id="PRO_5019278273" evidence="2">
    <location>
        <begin position="19"/>
        <end position="555"/>
    </location>
</feature>
<gene>
    <name evidence="3" type="ORF">EOJ36_10070</name>
</gene>
<evidence type="ECO:0000313" key="4">
    <source>
        <dbReference type="Proteomes" id="UP000282832"/>
    </source>
</evidence>
<comment type="caution">
    <text evidence="3">The sequence shown here is derived from an EMBL/GenBank/DDBJ whole genome shotgun (WGS) entry which is preliminary data.</text>
</comment>
<sequence length="555" mass="61282">MKKGFLIICFFLTAFGLAAQKKGLNYQAVVLDPKPVKIPGGEITGQPFKNGSLQVRFTLLSKNSEVDYEEVHDTKTDDFGLVNLSIGSGTSGALTGNATKQTYRTFDAVQWTSDLRQLKVELSFDKGATFNTVSLQPFNYMAYALYADAVEYMNVRNSPTTLSYFNNDVGYIVQNDLNPIRDQIDQNQKDAISKFLIINQAIKDNEEVVKKNSDKLADISINITKQGDQIQSLGNTTQIINSQVNNLNNQVASNTQIINTVANTYENVNNKSTNILTDRLSTEKYPTVKAIKDYVDQATMGIALQATVDGKEDKNNKSTDIQGDKNSQSKYPTVKAIKDYVDNATNGIALQATVDGKEDKNNKSTNIEADKNSNTAYPTVKAIKDYVDNTALGKNVMAEINGKEDVDNKINTVNQLKGANDENSAKLYPSVKVLKEYVTDQINSLITSDETLNLINIEKNRAIIREDSLKNAISALDDIEKTHELLANKSQDISSDKDSEVKFPSVKAIKGYVDGAVSVLSTSDSTSAWITRERNRAISRENTIETNLNSEITRS</sequence>
<protein>
    <submittedName>
        <fullName evidence="3">Uncharacterized protein</fullName>
    </submittedName>
</protein>
<proteinExistence type="predicted"/>
<name>A0A437PM99_9BACT</name>
<reference evidence="3 4" key="1">
    <citation type="submission" date="2019-01" db="EMBL/GenBank/DDBJ databases">
        <authorList>
            <person name="Chen W.-M."/>
        </authorList>
    </citation>
    <scope>NUCLEOTIDE SEQUENCE [LARGE SCALE GENOMIC DNA]</scope>
    <source>
        <strain evidence="3 4">FSY-15</strain>
    </source>
</reference>